<feature type="compositionally biased region" description="Polar residues" evidence="6">
    <location>
        <begin position="592"/>
        <end position="601"/>
    </location>
</feature>
<dbReference type="InterPro" id="IPR052727">
    <property type="entry name" value="Rab4/Rab5_effector"/>
</dbReference>
<protein>
    <recommendedName>
        <fullName evidence="11">FYVE-type domain-containing protein</fullName>
    </recommendedName>
</protein>
<keyword evidence="5" id="KW-0175">Coiled coil</keyword>
<feature type="domain" description="FYVE-type" evidence="7">
    <location>
        <begin position="341"/>
        <end position="417"/>
    </location>
</feature>
<accession>A0A8J5IHH0</accession>
<feature type="compositionally biased region" description="Basic and acidic residues" evidence="6">
    <location>
        <begin position="716"/>
        <end position="731"/>
    </location>
</feature>
<proteinExistence type="predicted"/>
<comment type="caution">
    <text evidence="9">The sequence shown here is derived from an EMBL/GenBank/DDBJ whole genome shotgun (WGS) entry which is preliminary data.</text>
</comment>
<evidence type="ECO:0000256" key="1">
    <source>
        <dbReference type="ARBA" id="ARBA00022723"/>
    </source>
</evidence>
<dbReference type="PANTHER" id="PTHR13510">
    <property type="entry name" value="FYVE-FINGER-CONTAINING RAB5 EFFECTOR PROTEIN RABENOSYN-5-RELATED"/>
    <property type="match status" value="1"/>
</dbReference>
<evidence type="ECO:0000256" key="6">
    <source>
        <dbReference type="SAM" id="MobiDB-lite"/>
    </source>
</evidence>
<dbReference type="InterPro" id="IPR017455">
    <property type="entry name" value="Znf_FYVE-rel"/>
</dbReference>
<evidence type="ECO:0000313" key="9">
    <source>
        <dbReference type="EMBL" id="KAG6962165.1"/>
    </source>
</evidence>
<feature type="compositionally biased region" description="Basic and acidic residues" evidence="6">
    <location>
        <begin position="531"/>
        <end position="542"/>
    </location>
</feature>
<feature type="region of interest" description="Disordered" evidence="6">
    <location>
        <begin position="1"/>
        <end position="78"/>
    </location>
</feature>
<evidence type="ECO:0000256" key="5">
    <source>
        <dbReference type="SAM" id="Coils"/>
    </source>
</evidence>
<dbReference type="CDD" id="cd00065">
    <property type="entry name" value="FYVE_like_SF"/>
    <property type="match status" value="2"/>
</dbReference>
<feature type="compositionally biased region" description="Low complexity" evidence="6">
    <location>
        <begin position="8"/>
        <end position="22"/>
    </location>
</feature>
<dbReference type="Pfam" id="PF01363">
    <property type="entry name" value="FYVE"/>
    <property type="match status" value="1"/>
</dbReference>
<feature type="region of interest" description="Disordered" evidence="6">
    <location>
        <begin position="1601"/>
        <end position="1631"/>
    </location>
</feature>
<feature type="compositionally biased region" description="Polar residues" evidence="6">
    <location>
        <begin position="1417"/>
        <end position="1426"/>
    </location>
</feature>
<keyword evidence="10" id="KW-1185">Reference proteome</keyword>
<feature type="region of interest" description="Disordered" evidence="6">
    <location>
        <begin position="1417"/>
        <end position="1438"/>
    </location>
</feature>
<evidence type="ECO:0000256" key="3">
    <source>
        <dbReference type="ARBA" id="ARBA00022833"/>
    </source>
</evidence>
<feature type="compositionally biased region" description="Basic and acidic residues" evidence="6">
    <location>
        <begin position="602"/>
        <end position="612"/>
    </location>
</feature>
<sequence length="2011" mass="227635">MRFDGLRTRSASARPSPKPAASDVRPHRGHSVMPPATMPIPHTMTRNMSRPAPPPSVASAKSHSEPTLPPVDELFPRPDLEPRMKKHLVRVANETSNALIKDTLAQDEPGSVLWRPAQRPRGAPGNIHVLRGAARDMSEAKDATCVRAISEDVHASIEEFALLFKLDSSREAADHLLLFNADLVQHATLYTLVAPSGQQPRRYVGVKWALVASPSRFFRNRDFCYLECQKEFTDARGRRGWVRSLHSLKLPCCPSLEKEHGIVRASIYRSGLTAVETDEPGVLSVTYTVELDLKGRMALELLQPTFLAQRVAALATVDKLLQQQRLSSSPLLGDLDIPARKRTRGSCNLCFREFVTAGGLRDTLASITNMSTKSKRYVCRKCGEGVCRRCSDDWWLDVPVVGRTKVRICTVCSAEAKQSHISAHTTRAGTYPIRGHAKEPTTEVEGVTHPGLLDPPQRERRRSLSMLDRPSDAASFFAQQEEIKRDLEIRATELSRRVQLWDEMQVYDRDSSLIPDEQELAQKLFLREEREKKQREREKQESLSRIPSSRVVEQEEEKEEPEAELMPQHQARSVSTSEKPEHQPPVDRYPSFMSSELSSNQERSDNEGEEAVRLTAEAGARLSSDYRDSDLTDYEEHTIDDLGEIRTTTDLTRWWQDQQRVSEAGEQPVIRPQGPLSPVASPRKAKRRVSDDERKANVKTQQGQKQRTPVAASAVKKQEMVDLFNHWKQESSNEIQHQRHNYNPEQRQQMQEFEEQARYQEEQARRLHQSDFEEMAQYQEEQARRRQQSLESPVRRSESVKQRQPAASVLQQIQQRQKELENLRRHRQQPRDDEPPSSHFSIDSQSSVAAKERYLQEQRQQQLDIAAERKKQAHLRANKALDQTAGEDVELMETSQGEWVPARASKETSDIASVVSSPRHGPAFCDHCGSPEYMGEKGIVKPSCKCGTVATPTKAAGTVLFDGKWISSPTPQESSSADGYIPGKLPLPDDFFPVPQLSTKENKYLLGLAKHACKEVVYYSRQDDGPMKWLHLSSEDGVDVFQGVDNSGTSDTQQDAKALTYLRGSCKIHATIDEISDFFKLDTPEKLSGFAQTAGKDLLDQKTLLTLATPTPDNPKHYVAVKWTAVESPSKLARHRDFCYIECHDEFIDTNTKRRGWVRSIHSIRLPFCPPLTRSHGLVRGSFYRSGYIFTESAEKGCVDAVHTLHVDIKGNAPNWLKIMVMKRRIKNIAEVNHHFQLQRLTQEKLLGDLKLPAKEGVTRCQLCETRFGFFHRRRLCRKCGKVVCNPCGNEFLLDYAGVGPKKVRICLECSESVVYGISVPMMDGSDQIIEEEHTGAKKLDDSEIHPVYDESMIIMENRHHSIDENEYYLENEDANELADMEEAKRMNREFEEMLKKTSDELRTEQEERRFNQNTKSILGMNSASGETLPVDTPLGASDLAPWEEQHKADDMEDDDELGLPPSKSEQMLKQLQYEEQMRREHVERAKKMHQYATELIEHCDPPTRPRAHGFVRNESGDSLRLSSEYGEDYYADQSCLMTDDLDLDHGVATSFDTFPVIAQYIDARNARLTLLSGGQHRHTEVASVERMFDYEPNVATRFRSSINAGSDPPVRRQLTGSELESPYTSLSDSNIAGAFTTRRRHRSDDLEDRDDEAFRLAIRREDTYAPSLPTKERKQKSSEETHEYRDLSDLTSSAFQAFQMNSLGPRDVPKLPVDVVDSSEDSDSKREDAQPSVQFQRESTSTTHVQLKSDTSGAGYGSMESSEVSNMISRPNSMYGVASDTFSDMDFTDLPHLMRKDDVDVGARSSFTDLQHWTEETSENGGVEYVPEPRLSDLLSPLHLEDVQHVDDDDSESQSSNASSQIDWQSSMSNQFQDTQGRARGTDSESSFVRAYSNSRQNEAEAYSDLTSANNGLSESMVTQNDGPPQRQYSKPPSLSELLSEYCDSERSSLPSYLEFGGSQPELEPEYLEAIANATNQDTIPMEGGRRGHVRRRSSIPSELKVLTSREFFL</sequence>
<keyword evidence="1" id="KW-0479">Metal-binding</keyword>
<feature type="compositionally biased region" description="Basic and acidic residues" evidence="6">
    <location>
        <begin position="755"/>
        <end position="771"/>
    </location>
</feature>
<evidence type="ECO:0000259" key="8">
    <source>
        <dbReference type="PROSITE" id="PS50848"/>
    </source>
</evidence>
<dbReference type="GO" id="GO:0008289">
    <property type="term" value="F:lipid binding"/>
    <property type="evidence" value="ECO:0007669"/>
    <property type="project" value="InterPro"/>
</dbReference>
<evidence type="ECO:0000313" key="10">
    <source>
        <dbReference type="Proteomes" id="UP000709295"/>
    </source>
</evidence>
<feature type="compositionally biased region" description="Polar residues" evidence="6">
    <location>
        <begin position="1615"/>
        <end position="1631"/>
    </location>
</feature>
<feature type="compositionally biased region" description="Acidic residues" evidence="6">
    <location>
        <begin position="554"/>
        <end position="563"/>
    </location>
</feature>
<dbReference type="GO" id="GO:0008270">
    <property type="term" value="F:zinc ion binding"/>
    <property type="evidence" value="ECO:0007669"/>
    <property type="project" value="UniProtKB-KW"/>
</dbReference>
<feature type="compositionally biased region" description="Polar residues" evidence="6">
    <location>
        <begin position="1732"/>
        <end position="1753"/>
    </location>
</feature>
<evidence type="ECO:0000256" key="4">
    <source>
        <dbReference type="PROSITE-ProRule" id="PRU00091"/>
    </source>
</evidence>
<feature type="region of interest" description="Disordered" evidence="6">
    <location>
        <begin position="439"/>
        <end position="469"/>
    </location>
</feature>
<feature type="compositionally biased region" description="Polar residues" evidence="6">
    <location>
        <begin position="838"/>
        <end position="848"/>
    </location>
</feature>
<feature type="region of interest" description="Disordered" evidence="6">
    <location>
        <begin position="1702"/>
        <end position="1766"/>
    </location>
</feature>
<keyword evidence="2 4" id="KW-0863">Zinc-finger</keyword>
<feature type="coiled-coil region" evidence="5">
    <location>
        <begin position="1381"/>
        <end position="1408"/>
    </location>
</feature>
<evidence type="ECO:0000256" key="2">
    <source>
        <dbReference type="ARBA" id="ARBA00022771"/>
    </source>
</evidence>
<dbReference type="InterPro" id="IPR000306">
    <property type="entry name" value="Znf_FYVE"/>
</dbReference>
<feature type="compositionally biased region" description="Polar residues" evidence="6">
    <location>
        <begin position="1885"/>
        <end position="1898"/>
    </location>
</feature>
<dbReference type="PROSITE" id="PS50848">
    <property type="entry name" value="START"/>
    <property type="match status" value="1"/>
</dbReference>
<organism evidence="9 10">
    <name type="scientific">Phytophthora aleatoria</name>
    <dbReference type="NCBI Taxonomy" id="2496075"/>
    <lineage>
        <taxon>Eukaryota</taxon>
        <taxon>Sar</taxon>
        <taxon>Stramenopiles</taxon>
        <taxon>Oomycota</taxon>
        <taxon>Peronosporomycetes</taxon>
        <taxon>Peronosporales</taxon>
        <taxon>Peronosporaceae</taxon>
        <taxon>Phytophthora</taxon>
    </lineage>
</organism>
<keyword evidence="3" id="KW-0862">Zinc</keyword>
<dbReference type="PROSITE" id="PS50178">
    <property type="entry name" value="ZF_FYVE"/>
    <property type="match status" value="2"/>
</dbReference>
<gene>
    <name evidence="9" type="ORF">JG688_00008725</name>
</gene>
<dbReference type="InterPro" id="IPR002913">
    <property type="entry name" value="START_lipid-bd_dom"/>
</dbReference>
<feature type="region of interest" description="Disordered" evidence="6">
    <location>
        <begin position="1658"/>
        <end position="1689"/>
    </location>
</feature>
<feature type="compositionally biased region" description="Polar residues" evidence="6">
    <location>
        <begin position="1906"/>
        <end position="1932"/>
    </location>
</feature>
<dbReference type="PANTHER" id="PTHR13510:SF44">
    <property type="entry name" value="RABENOSYN-5"/>
    <property type="match status" value="1"/>
</dbReference>
<feature type="compositionally biased region" description="Basic and acidic residues" evidence="6">
    <location>
        <begin position="816"/>
        <end position="836"/>
    </location>
</feature>
<feature type="domain" description="FYVE-type" evidence="7">
    <location>
        <begin position="1255"/>
        <end position="1315"/>
    </location>
</feature>
<evidence type="ECO:0000259" key="7">
    <source>
        <dbReference type="PROSITE" id="PS50178"/>
    </source>
</evidence>
<feature type="compositionally biased region" description="Polar residues" evidence="6">
    <location>
        <begin position="698"/>
        <end position="707"/>
    </location>
</feature>
<feature type="region of interest" description="Disordered" evidence="6">
    <location>
        <begin position="1847"/>
        <end position="1936"/>
    </location>
</feature>
<dbReference type="EMBL" id="JAENGY010000474">
    <property type="protein sequence ID" value="KAG6962165.1"/>
    <property type="molecule type" value="Genomic_DNA"/>
</dbReference>
<dbReference type="SMART" id="SM00064">
    <property type="entry name" value="FYVE"/>
    <property type="match status" value="1"/>
</dbReference>
<dbReference type="Proteomes" id="UP000709295">
    <property type="component" value="Unassembled WGS sequence"/>
</dbReference>
<feature type="domain" description="START" evidence="8">
    <location>
        <begin position="221"/>
        <end position="311"/>
    </location>
</feature>
<reference evidence="9" key="1">
    <citation type="submission" date="2021-01" db="EMBL/GenBank/DDBJ databases">
        <title>Phytophthora aleatoria, a newly-described species from Pinus radiata is distinct from Phytophthora cactorum isolates based on comparative genomics.</title>
        <authorList>
            <person name="Mcdougal R."/>
            <person name="Panda P."/>
            <person name="Williams N."/>
            <person name="Studholme D.J."/>
        </authorList>
    </citation>
    <scope>NUCLEOTIDE SEQUENCE</scope>
    <source>
        <strain evidence="9">NZFS 4037</strain>
    </source>
</reference>
<feature type="region of interest" description="Disordered" evidence="6">
    <location>
        <begin position="659"/>
        <end position="849"/>
    </location>
</feature>
<feature type="region of interest" description="Disordered" evidence="6">
    <location>
        <begin position="531"/>
        <end position="629"/>
    </location>
</feature>
<feature type="compositionally biased region" description="Basic and acidic residues" evidence="6">
    <location>
        <begin position="1671"/>
        <end position="1689"/>
    </location>
</feature>
<feature type="compositionally biased region" description="Polar residues" evidence="6">
    <location>
        <begin position="1858"/>
        <end position="1877"/>
    </location>
</feature>
<evidence type="ECO:0008006" key="11">
    <source>
        <dbReference type="Google" id="ProtNLM"/>
    </source>
</evidence>
<name>A0A8J5IHH0_9STRA</name>